<dbReference type="InterPro" id="IPR001646">
    <property type="entry name" value="5peptide_repeat"/>
</dbReference>
<accession>A0A1I1DCM0</accession>
<protein>
    <submittedName>
        <fullName evidence="1">Pentapeptide repeat-containing protein</fullName>
    </submittedName>
</protein>
<sequence length="279" mass="30056">MTVGQRTRIELGTREDLGADCSSCFGLCCVALAFARSADFPIDKAAGEPCVHLDKADACRVHAELRPLGFKGCTVFDCFGAGQKVSRLADGRSWREDAAVRTQMFQAFPVVRRLHELLWYLDQAITLTGDSADAAEALVERFEQVRALSDLGPDRLAALDVDAEYDRARPLLLAASEHARRGHEPADPGRLRPGSDLSGVALAGADLSGLTLRGAVLIGADLSGARLWRCDVLGVDLRDADLAGADLGRAIYLTQMQVSSARGDWATVLPPGFERPSHW</sequence>
<evidence type="ECO:0000313" key="2">
    <source>
        <dbReference type="Proteomes" id="UP000198832"/>
    </source>
</evidence>
<dbReference type="Proteomes" id="UP000198832">
    <property type="component" value="Unassembled WGS sequence"/>
</dbReference>
<dbReference type="AlphaFoldDB" id="A0A1I1DCM0"/>
<dbReference type="Pfam" id="PF00805">
    <property type="entry name" value="Pentapeptide"/>
    <property type="match status" value="1"/>
</dbReference>
<dbReference type="EMBL" id="FOLB01000001">
    <property type="protein sequence ID" value="SFB70293.1"/>
    <property type="molecule type" value="Genomic_DNA"/>
</dbReference>
<dbReference type="SUPFAM" id="SSF141571">
    <property type="entry name" value="Pentapeptide repeat-like"/>
    <property type="match status" value="1"/>
</dbReference>
<organism evidence="1 2">
    <name type="scientific">Nocardioides terrae</name>
    <dbReference type="NCBI Taxonomy" id="574651"/>
    <lineage>
        <taxon>Bacteria</taxon>
        <taxon>Bacillati</taxon>
        <taxon>Actinomycetota</taxon>
        <taxon>Actinomycetes</taxon>
        <taxon>Propionibacteriales</taxon>
        <taxon>Nocardioidaceae</taxon>
        <taxon>Nocardioides</taxon>
    </lineage>
</organism>
<name>A0A1I1DCM0_9ACTN</name>
<dbReference type="STRING" id="574651.SAMN04487968_10138"/>
<dbReference type="RefSeq" id="WP_245750042.1">
    <property type="nucleotide sequence ID" value="NZ_FOLB01000001.1"/>
</dbReference>
<keyword evidence="2" id="KW-1185">Reference proteome</keyword>
<proteinExistence type="predicted"/>
<reference evidence="1 2" key="1">
    <citation type="submission" date="2016-10" db="EMBL/GenBank/DDBJ databases">
        <authorList>
            <person name="de Groot N.N."/>
        </authorList>
    </citation>
    <scope>NUCLEOTIDE SEQUENCE [LARGE SCALE GENOMIC DNA]</scope>
    <source>
        <strain evidence="1 2">CGMCC 1.7056</strain>
    </source>
</reference>
<gene>
    <name evidence="1" type="ORF">SAMN04487968_10138</name>
</gene>
<evidence type="ECO:0000313" key="1">
    <source>
        <dbReference type="EMBL" id="SFB70293.1"/>
    </source>
</evidence>
<dbReference type="Gene3D" id="2.160.20.80">
    <property type="entry name" value="E3 ubiquitin-protein ligase SopA"/>
    <property type="match status" value="1"/>
</dbReference>